<keyword evidence="2" id="KW-0560">Oxidoreductase</keyword>
<keyword evidence="3" id="KW-0520">NAD</keyword>
<dbReference type="InterPro" id="IPR013328">
    <property type="entry name" value="6PGD_dom2"/>
</dbReference>
<dbReference type="EMBL" id="CABPSB010000011">
    <property type="protein sequence ID" value="VVE22830.1"/>
    <property type="molecule type" value="Genomic_DNA"/>
</dbReference>
<evidence type="ECO:0000259" key="5">
    <source>
        <dbReference type="Pfam" id="PF03446"/>
    </source>
</evidence>
<evidence type="ECO:0000313" key="7">
    <source>
        <dbReference type="EMBL" id="VVE22830.1"/>
    </source>
</evidence>
<dbReference type="GO" id="GO:0016491">
    <property type="term" value="F:oxidoreductase activity"/>
    <property type="evidence" value="ECO:0007669"/>
    <property type="project" value="UniProtKB-KW"/>
</dbReference>
<dbReference type="SUPFAM" id="SSF48179">
    <property type="entry name" value="6-phosphogluconate dehydrogenase C-terminal domain-like"/>
    <property type="match status" value="1"/>
</dbReference>
<dbReference type="Pfam" id="PF03446">
    <property type="entry name" value="NAD_binding_2"/>
    <property type="match status" value="1"/>
</dbReference>
<dbReference type="InterPro" id="IPR008927">
    <property type="entry name" value="6-PGluconate_DH-like_C_sf"/>
</dbReference>
<dbReference type="GO" id="GO:0050661">
    <property type="term" value="F:NADP binding"/>
    <property type="evidence" value="ECO:0007669"/>
    <property type="project" value="InterPro"/>
</dbReference>
<dbReference type="PIRSF" id="PIRSF000103">
    <property type="entry name" value="HIBADH"/>
    <property type="match status" value="1"/>
</dbReference>
<organism evidence="7 8">
    <name type="scientific">Pandoraea anhela</name>
    <dbReference type="NCBI Taxonomy" id="2508295"/>
    <lineage>
        <taxon>Bacteria</taxon>
        <taxon>Pseudomonadati</taxon>
        <taxon>Pseudomonadota</taxon>
        <taxon>Betaproteobacteria</taxon>
        <taxon>Burkholderiales</taxon>
        <taxon>Burkholderiaceae</taxon>
        <taxon>Pandoraea</taxon>
    </lineage>
</organism>
<gene>
    <name evidence="7" type="ORF">PAN31108_03222</name>
</gene>
<dbReference type="AlphaFoldDB" id="A0A5E4WH54"/>
<dbReference type="Gene3D" id="1.10.1040.10">
    <property type="entry name" value="N-(1-d-carboxylethyl)-l-norvaline Dehydrogenase, domain 2"/>
    <property type="match status" value="1"/>
</dbReference>
<dbReference type="PANTHER" id="PTHR43060:SF15">
    <property type="entry name" value="3-HYDROXYISOBUTYRATE DEHYDROGENASE-LIKE 1, MITOCHONDRIAL-RELATED"/>
    <property type="match status" value="1"/>
</dbReference>
<feature type="domain" description="3-hydroxyisobutyrate dehydrogenase-like NAD-binding" evidence="6">
    <location>
        <begin position="199"/>
        <end position="316"/>
    </location>
</feature>
<dbReference type="GO" id="GO:0051287">
    <property type="term" value="F:NAD binding"/>
    <property type="evidence" value="ECO:0007669"/>
    <property type="project" value="InterPro"/>
</dbReference>
<protein>
    <submittedName>
        <fullName evidence="7">Tartronate semialdehyde reductase</fullName>
    </submittedName>
</protein>
<name>A0A5E4WH54_9BURK</name>
<evidence type="ECO:0000256" key="1">
    <source>
        <dbReference type="ARBA" id="ARBA00009080"/>
    </source>
</evidence>
<dbReference type="InterPro" id="IPR036291">
    <property type="entry name" value="NAD(P)-bd_dom_sf"/>
</dbReference>
<evidence type="ECO:0000256" key="2">
    <source>
        <dbReference type="ARBA" id="ARBA00023002"/>
    </source>
</evidence>
<dbReference type="InterPro" id="IPR015815">
    <property type="entry name" value="HIBADH-related"/>
</dbReference>
<dbReference type="InterPro" id="IPR029154">
    <property type="entry name" value="HIBADH-like_NADP-bd"/>
</dbReference>
<dbReference type="PROSITE" id="PS00895">
    <property type="entry name" value="3_HYDROXYISOBUT_DH"/>
    <property type="match status" value="1"/>
</dbReference>
<proteinExistence type="inferred from homology"/>
<dbReference type="PANTHER" id="PTHR43060">
    <property type="entry name" value="3-HYDROXYISOBUTYRATE DEHYDROGENASE-LIKE 1, MITOCHONDRIAL-RELATED"/>
    <property type="match status" value="1"/>
</dbReference>
<reference evidence="7 8" key="1">
    <citation type="submission" date="2019-08" db="EMBL/GenBank/DDBJ databases">
        <authorList>
            <person name="Peeters C."/>
        </authorList>
    </citation>
    <scope>NUCLEOTIDE SEQUENCE [LARGE SCALE GENOMIC DNA]</scope>
    <source>
        <strain evidence="7 8">LMG 31108</strain>
    </source>
</reference>
<comment type="similarity">
    <text evidence="1">Belongs to the HIBADH-related family.</text>
</comment>
<keyword evidence="8" id="KW-1185">Reference proteome</keyword>
<accession>A0A5E4WH54</accession>
<dbReference type="SUPFAM" id="SSF51735">
    <property type="entry name" value="NAD(P)-binding Rossmann-fold domains"/>
    <property type="match status" value="1"/>
</dbReference>
<evidence type="ECO:0000256" key="4">
    <source>
        <dbReference type="PIRSR" id="PIRSR000103-1"/>
    </source>
</evidence>
<evidence type="ECO:0000259" key="6">
    <source>
        <dbReference type="Pfam" id="PF14833"/>
    </source>
</evidence>
<dbReference type="InterPro" id="IPR006115">
    <property type="entry name" value="6PGDH_NADP-bd"/>
</dbReference>
<dbReference type="GO" id="GO:0016054">
    <property type="term" value="P:organic acid catabolic process"/>
    <property type="evidence" value="ECO:0007669"/>
    <property type="project" value="UniProtKB-ARBA"/>
</dbReference>
<evidence type="ECO:0000313" key="8">
    <source>
        <dbReference type="Proteomes" id="UP000406256"/>
    </source>
</evidence>
<sequence>MSEMRMRRGARARLPCERTIVRAMGINLQMNELRNPVEIAFVGLGQMGRPMALNLLSSGARLTVMSQIQDSYAEFRAKGASTVDAVRDLKHADLVFLSLPNDAAVQSVLFGPDGLAGVLRPGAVVVDTSTITHAATLSIADRLAALGIEFLDAPVSGMQSRAEDGTLTVMCGGKPAVYERVRPWLARMGKEILFMGDSGSGQLTKLINQLLFDINCAAVAEIIPMAVKMGLDAGKVSTVVNSGTGRSYASEFFLPRVLARHFADGYPMENAYKDLVSAAELGARHCVPMPVLAAATTTYQMSLLRGHGKKDKGAMMLLFEELLGVEYKASKQ</sequence>
<dbReference type="Pfam" id="PF14833">
    <property type="entry name" value="NAD_binding_11"/>
    <property type="match status" value="1"/>
</dbReference>
<dbReference type="InterPro" id="IPR002204">
    <property type="entry name" value="3-OH-isobutyrate_DH-rel_CS"/>
</dbReference>
<feature type="active site" evidence="4">
    <location>
        <position position="205"/>
    </location>
</feature>
<evidence type="ECO:0000256" key="3">
    <source>
        <dbReference type="ARBA" id="ARBA00023027"/>
    </source>
</evidence>
<feature type="domain" description="6-phosphogluconate dehydrogenase NADP-binding" evidence="5">
    <location>
        <begin position="38"/>
        <end position="196"/>
    </location>
</feature>
<dbReference type="Gene3D" id="3.40.50.720">
    <property type="entry name" value="NAD(P)-binding Rossmann-like Domain"/>
    <property type="match status" value="1"/>
</dbReference>
<dbReference type="Proteomes" id="UP000406256">
    <property type="component" value="Unassembled WGS sequence"/>
</dbReference>